<comment type="caution">
    <text evidence="1">The sequence shown here is derived from an EMBL/GenBank/DDBJ whole genome shotgun (WGS) entry which is preliminary data.</text>
</comment>
<protein>
    <submittedName>
        <fullName evidence="1">Uncharacterized protein</fullName>
    </submittedName>
</protein>
<dbReference type="Proteomes" id="UP000598775">
    <property type="component" value="Unassembled WGS sequence"/>
</dbReference>
<evidence type="ECO:0000313" key="2">
    <source>
        <dbReference type="Proteomes" id="UP000598775"/>
    </source>
</evidence>
<proteinExistence type="predicted"/>
<accession>A0A917B786</accession>
<gene>
    <name evidence="1" type="ORF">GCM10011399_17880</name>
</gene>
<evidence type="ECO:0000313" key="1">
    <source>
        <dbReference type="EMBL" id="GGF24810.1"/>
    </source>
</evidence>
<keyword evidence="2" id="KW-1185">Reference proteome</keyword>
<name>A0A917B786_9MICO</name>
<reference evidence="1 2" key="1">
    <citation type="journal article" date="2014" name="Int. J. Syst. Evol. Microbiol.">
        <title>Complete genome sequence of Corynebacterium casei LMG S-19264T (=DSM 44701T), isolated from a smear-ripened cheese.</title>
        <authorList>
            <consortium name="US DOE Joint Genome Institute (JGI-PGF)"/>
            <person name="Walter F."/>
            <person name="Albersmeier A."/>
            <person name="Kalinowski J."/>
            <person name="Ruckert C."/>
        </authorList>
    </citation>
    <scope>NUCLEOTIDE SEQUENCE [LARGE SCALE GENOMIC DNA]</scope>
    <source>
        <strain evidence="1 2">CGMCC 1.12976</strain>
    </source>
</reference>
<dbReference type="EMBL" id="BMGP01000003">
    <property type="protein sequence ID" value="GGF24810.1"/>
    <property type="molecule type" value="Genomic_DNA"/>
</dbReference>
<dbReference type="AlphaFoldDB" id="A0A917B786"/>
<sequence>MKRAASPQEDGLLPARKRSFSKTRGINPCDCALAAQPEARDQRAVTLDVDALQVTEQTTTLTNQQQQATT</sequence>
<organism evidence="1 2">
    <name type="scientific">Subtercola lobariae</name>
    <dbReference type="NCBI Taxonomy" id="1588641"/>
    <lineage>
        <taxon>Bacteria</taxon>
        <taxon>Bacillati</taxon>
        <taxon>Actinomycetota</taxon>
        <taxon>Actinomycetes</taxon>
        <taxon>Micrococcales</taxon>
        <taxon>Microbacteriaceae</taxon>
        <taxon>Subtercola</taxon>
    </lineage>
</organism>